<accession>U6MPB6</accession>
<dbReference type="VEuPathDB" id="ToxoDB:ENH_00011350"/>
<dbReference type="OrthoDB" id="346562at2759"/>
<protein>
    <submittedName>
        <fullName evidence="3">Uncharacterized protein</fullName>
    </submittedName>
</protein>
<gene>
    <name evidence="3" type="ORF">ENH_00011350</name>
</gene>
<feature type="transmembrane region" description="Helical" evidence="2">
    <location>
        <begin position="503"/>
        <end position="522"/>
    </location>
</feature>
<reference evidence="3" key="1">
    <citation type="submission" date="2013-10" db="EMBL/GenBank/DDBJ databases">
        <title>Genomic analysis of the causative agents of coccidiosis in chickens.</title>
        <authorList>
            <person name="Reid A.J."/>
            <person name="Blake D."/>
            <person name="Billington K."/>
            <person name="Browne H."/>
            <person name="Dunn M."/>
            <person name="Hung S."/>
            <person name="Kawahara F."/>
            <person name="Miranda-Saavedra D."/>
            <person name="Mourier T."/>
            <person name="Nagra H."/>
            <person name="Otto T.D."/>
            <person name="Rawlings N."/>
            <person name="Sanchez A."/>
            <person name="Sanders M."/>
            <person name="Subramaniam C."/>
            <person name="Tay Y."/>
            <person name="Dear P."/>
            <person name="Doerig C."/>
            <person name="Gruber A."/>
            <person name="Parkinson J."/>
            <person name="Shirley M."/>
            <person name="Wan K.L."/>
            <person name="Berriman M."/>
            <person name="Tomley F."/>
            <person name="Pain A."/>
        </authorList>
    </citation>
    <scope>NUCLEOTIDE SEQUENCE [LARGE SCALE GENOMIC DNA]</scope>
    <source>
        <strain evidence="3">Houghton</strain>
    </source>
</reference>
<keyword evidence="4" id="KW-1185">Reference proteome</keyword>
<keyword evidence="2" id="KW-0472">Membrane</keyword>
<evidence type="ECO:0000256" key="1">
    <source>
        <dbReference type="SAM" id="MobiDB-lite"/>
    </source>
</evidence>
<feature type="compositionally biased region" description="Polar residues" evidence="1">
    <location>
        <begin position="276"/>
        <end position="286"/>
    </location>
</feature>
<feature type="region of interest" description="Disordered" evidence="1">
    <location>
        <begin position="258"/>
        <end position="340"/>
    </location>
</feature>
<dbReference type="PANTHER" id="PTHR36329:SF1">
    <property type="entry name" value="TRANSMEMBRANE PROTEIN"/>
    <property type="match status" value="1"/>
</dbReference>
<dbReference type="PANTHER" id="PTHR36329">
    <property type="entry name" value="TRANSMEMBRANE PROTEIN"/>
    <property type="match status" value="1"/>
</dbReference>
<reference evidence="3" key="2">
    <citation type="submission" date="2013-10" db="EMBL/GenBank/DDBJ databases">
        <authorList>
            <person name="Aslett M."/>
        </authorList>
    </citation>
    <scope>NUCLEOTIDE SEQUENCE [LARGE SCALE GENOMIC DNA]</scope>
    <source>
        <strain evidence="3">Houghton</strain>
    </source>
</reference>
<dbReference type="Proteomes" id="UP000030754">
    <property type="component" value="Unassembled WGS sequence"/>
</dbReference>
<feature type="transmembrane region" description="Helical" evidence="2">
    <location>
        <begin position="466"/>
        <end position="483"/>
    </location>
</feature>
<evidence type="ECO:0000313" key="4">
    <source>
        <dbReference type="Proteomes" id="UP000030754"/>
    </source>
</evidence>
<evidence type="ECO:0000313" key="3">
    <source>
        <dbReference type="EMBL" id="CDJ65861.1"/>
    </source>
</evidence>
<dbReference type="EMBL" id="HG723319">
    <property type="protein sequence ID" value="CDJ65861.1"/>
    <property type="molecule type" value="Genomic_DNA"/>
</dbReference>
<feature type="transmembrane region" description="Helical" evidence="2">
    <location>
        <begin position="649"/>
        <end position="673"/>
    </location>
</feature>
<feature type="compositionally biased region" description="Low complexity" evidence="1">
    <location>
        <begin position="300"/>
        <end position="334"/>
    </location>
</feature>
<name>U6MPB6_9EIME</name>
<dbReference type="AlphaFoldDB" id="U6MPB6"/>
<evidence type="ECO:0000256" key="2">
    <source>
        <dbReference type="SAM" id="Phobius"/>
    </source>
</evidence>
<feature type="compositionally biased region" description="Pro residues" evidence="1">
    <location>
        <begin position="261"/>
        <end position="270"/>
    </location>
</feature>
<keyword evidence="2" id="KW-1133">Transmembrane helix</keyword>
<sequence length="792" mass="84294">MEINGSVSKQNEPSLLLSVPLVRTPGGLCLGTKKESWTLHGLLMRHMGVPTRKLALLLPQILLMAVVLLSSPACCRVVFVSPHGGPLLGVSASVDAEFAPWGPPVEEVVGQLIYKGSNCGASDPTLLSASSLDFRPKILRLSLLSALDWLATRLLPFRSRPRQGHHGGPFSAALADFQSVPGAVADEASALRAQALAAGADPLAAVSAAAAAAAGTEASAPATKGDSWRWAMERTGAARRESLRLMLPFSSFLWVEGKGPAAPPEGPPSGPLGGATTSKTSITSLPISDFSVESDHEPSQQQLEQQQQQRKAEAATAATAEEGATAADAESAAARQKEESAMRAMEARGFFLRGRERRPESIHKRVWLLDQCKEEDLLLLIKAANGSGVAALLLTDTLFKDYSVPLLGNVFAPKPLMPVASLPDSPLLQQVKQHAAAAAAAGADPLYVLVDRLPSKGADCGAQQPVLLASLLTLPFWCLLAWLSQQQCGEERGRDVTALHRLLLLPPALKATAAAAHVVYALQCPSWNAPGSQYIIMAVMASETLFQTLFVACILLISKGYLITRETLSSSESITMAVLISAVYVMSSVSQVDPLECLPARLVLQLVTLGVILPSCSSCIRKIRLRLEYVRAAGLEDLRRALELKENMFEVHALSCFFFFVVSCLSSISFLLILDRPDLSDAVTVFLELGLWSVVAATFRPRRGLPYFTLLQAVEQQPILPMYAATPLLRCQDGLSDWGTSRGGAGGAGQLDESFTGECPILIVNPSAPGSNADAYKGLAVGTLIAPRNPQS</sequence>
<dbReference type="RefSeq" id="XP_013434328.1">
    <property type="nucleotide sequence ID" value="XM_013578874.1"/>
</dbReference>
<organism evidence="3 4">
    <name type="scientific">Eimeria necatrix</name>
    <dbReference type="NCBI Taxonomy" id="51315"/>
    <lineage>
        <taxon>Eukaryota</taxon>
        <taxon>Sar</taxon>
        <taxon>Alveolata</taxon>
        <taxon>Apicomplexa</taxon>
        <taxon>Conoidasida</taxon>
        <taxon>Coccidia</taxon>
        <taxon>Eucoccidiorida</taxon>
        <taxon>Eimeriorina</taxon>
        <taxon>Eimeriidae</taxon>
        <taxon>Eimeria</taxon>
    </lineage>
</organism>
<keyword evidence="2" id="KW-0812">Transmembrane</keyword>
<feature type="transmembrane region" description="Helical" evidence="2">
    <location>
        <begin position="534"/>
        <end position="562"/>
    </location>
</feature>
<dbReference type="GeneID" id="25471320"/>
<proteinExistence type="predicted"/>